<organism evidence="1 2">
    <name type="scientific">Citrus sinensis</name>
    <name type="common">Sweet orange</name>
    <name type="synonym">Citrus aurantium var. sinensis</name>
    <dbReference type="NCBI Taxonomy" id="2711"/>
    <lineage>
        <taxon>Eukaryota</taxon>
        <taxon>Viridiplantae</taxon>
        <taxon>Streptophyta</taxon>
        <taxon>Embryophyta</taxon>
        <taxon>Tracheophyta</taxon>
        <taxon>Spermatophyta</taxon>
        <taxon>Magnoliopsida</taxon>
        <taxon>eudicotyledons</taxon>
        <taxon>Gunneridae</taxon>
        <taxon>Pentapetalae</taxon>
        <taxon>rosids</taxon>
        <taxon>malvids</taxon>
        <taxon>Sapindales</taxon>
        <taxon>Rutaceae</taxon>
        <taxon>Aurantioideae</taxon>
        <taxon>Citrus</taxon>
    </lineage>
</organism>
<name>A0ACB8JME0_CITSI</name>
<evidence type="ECO:0000313" key="2">
    <source>
        <dbReference type="Proteomes" id="UP000829398"/>
    </source>
</evidence>
<reference evidence="2" key="1">
    <citation type="journal article" date="2023" name="Hortic. Res.">
        <title>A chromosome-level phased genome enabling allele-level studies in sweet orange: a case study on citrus Huanglongbing tolerance.</title>
        <authorList>
            <person name="Wu B."/>
            <person name="Yu Q."/>
            <person name="Deng Z."/>
            <person name="Duan Y."/>
            <person name="Luo F."/>
            <person name="Gmitter F. Jr."/>
        </authorList>
    </citation>
    <scope>NUCLEOTIDE SEQUENCE [LARGE SCALE GENOMIC DNA]</scope>
    <source>
        <strain evidence="2">cv. Valencia</strain>
    </source>
</reference>
<keyword evidence="2" id="KW-1185">Reference proteome</keyword>
<evidence type="ECO:0000313" key="1">
    <source>
        <dbReference type="EMBL" id="KAH9733959.1"/>
    </source>
</evidence>
<accession>A0ACB8JME0</accession>
<sequence length="1124" mass="123545">MSDLPPSLATAPVALAAPGLLDLFVYDLPASTSITAKNLPDASKIEYDSSMLNAYCENHDIIHEVTPPYSPESNRVVERKNRTLKNMVNAMIISFGAPLNLWVEAILSAGHVKNRIPYKKISFEEGDRAALQAFKSMIAHDPQRILNSWNDSRHFCEWEGVTCGRRHRRVIALDLMSKALSGSLSPHIGNLSFLREINFMDNTIQGEIPPEFGRLFRLEALFLANNSLVGKIPANLSYCSRLTVLSLGQNKLVGSIPFEFVFLYKLKGLSLHKNNLTGGISPFLGNLTFLELVSLSYNSFEGNIPDSLGQLKELKSLAIGVNNLSGKIPPSICNLSFLVNFSVSQNQIHGSLPSCLGLNFPNLKFFQIDQNFFTGSIPVSLSNASKLEVIQIANNSFSGKFSVNFGGMKNLSHLILQSSNLGSGESDEMGFINSLANCSKLRVLSFGRNQFRGVLPHSITNLSSQLQVLFLGFNQLYGSIPPGIGNLVNLYLLAMEQNQFIGTIPQEMGKLLNLQGLDFGGNHFSGKIPSTLGNLSSLSEIVLSNNNLSGVIPSSLGNLKRLALLEMSGNDLSGTIPEEIFNISSLSNSLILAQNHIVGSISPRIANLKALRIFDVSSNDLSGEIPSELGLCSSLEDIYLVGNYFHGSIPSFFSNLKSIKKVDLSRNNLSGQIPIFLETLSLEYLNLSFNDFEGKLPTKGIFANASAISIVGCNRLCGGIPELQLPKCTENKSSSQKISRRLKIIISTVSAFSGLVMVSFFIFYWHKWRREPSRQPSRPMTTKKFPKMSYKSLFKATDGFSSTHLIGVGSCGSVYKGLLDEDGTIVAIKVINLQRQGASQSFKAECKALKNIRHRNLVKVITSCSSIDFQGNDFKAIVYEYMPNGSLEKWLHPEAVAQRDEEIEIQKLTLLRRISIAIDVASALDYLHHHCEEPILHCDLKPSNILLDNDLTAKIGDFGLARIFHQAVSNPALTSSVGVRGTIGYAAPEYGLGSEVSTNGDVYSYGILLLEMVITKKPTDVMFEGDLNLHNFATMALPDGVMDIVDPILLNDGEILISTDNHKQRQARISSRLECLISLIRIGVACSMESPQDRMNMTNVVHELQSVKKILLECETIQQANKYN</sequence>
<proteinExistence type="predicted"/>
<dbReference type="Proteomes" id="UP000829398">
    <property type="component" value="Chromosome 6"/>
</dbReference>
<gene>
    <name evidence="1" type="ORF">KPL71_017212</name>
</gene>
<protein>
    <submittedName>
        <fullName evidence="1">LRR receptor-like serine/threonine-protein kinase</fullName>
    </submittedName>
</protein>
<comment type="caution">
    <text evidence="1">The sequence shown here is derived from an EMBL/GenBank/DDBJ whole genome shotgun (WGS) entry which is preliminary data.</text>
</comment>
<dbReference type="EMBL" id="CM039175">
    <property type="protein sequence ID" value="KAH9733959.1"/>
    <property type="molecule type" value="Genomic_DNA"/>
</dbReference>